<evidence type="ECO:0000313" key="4">
    <source>
        <dbReference type="EMBL" id="HGE77878.1"/>
    </source>
</evidence>
<evidence type="ECO:0000256" key="3">
    <source>
        <dbReference type="ARBA" id="ARBA00023027"/>
    </source>
</evidence>
<sequence length="306" mass="34165">MKLFIALGDPSGIGPELILKAVPIFLKYKPVIYGNERIFKKTAQELGLEKNFKMIKNFIKDSLPYIKFSFGKPDERTGRLAIDSLKSALADNPDILITPPIVKNVIKGFLPGFIGYTEFLARYFQVKNFAMVGILENKRIMFLTTHLPVRDIPKHIKADEIVSKLVLFDYGLKRFFGIEKPNIAVSAFNPHGSEFSYGEERIIEKGISLVKKKGLDVAGPFPADSIFNRRFDGFLVMYHDQGFVYLKSKNGGVNWTLGLPIIRVSPLYGAALDIAGKNLADPIGMISAIKIGIRMFKKGGSDEKNS</sequence>
<evidence type="ECO:0000256" key="1">
    <source>
        <dbReference type="ARBA" id="ARBA00022723"/>
    </source>
</evidence>
<dbReference type="GO" id="GO:0051287">
    <property type="term" value="F:NAD binding"/>
    <property type="evidence" value="ECO:0007669"/>
    <property type="project" value="InterPro"/>
</dbReference>
<keyword evidence="1" id="KW-0479">Metal-binding</keyword>
<gene>
    <name evidence="4" type="ORF">ENX68_02610</name>
</gene>
<comment type="caution">
    <text evidence="4">The sequence shown here is derived from an EMBL/GenBank/DDBJ whole genome shotgun (WGS) entry which is preliminary data.</text>
</comment>
<dbReference type="Gene3D" id="3.40.718.10">
    <property type="entry name" value="Isopropylmalate Dehydrogenase"/>
    <property type="match status" value="1"/>
</dbReference>
<keyword evidence="2" id="KW-0560">Oxidoreductase</keyword>
<dbReference type="GO" id="GO:0046872">
    <property type="term" value="F:metal ion binding"/>
    <property type="evidence" value="ECO:0007669"/>
    <property type="project" value="UniProtKB-KW"/>
</dbReference>
<dbReference type="Pfam" id="PF04166">
    <property type="entry name" value="PdxA"/>
    <property type="match status" value="1"/>
</dbReference>
<dbReference type="PANTHER" id="PTHR30004:SF6">
    <property type="entry name" value="D-THREONATE 4-PHOSPHATE DEHYDROGENASE"/>
    <property type="match status" value="1"/>
</dbReference>
<proteinExistence type="predicted"/>
<dbReference type="InterPro" id="IPR005255">
    <property type="entry name" value="PdxA_fam"/>
</dbReference>
<keyword evidence="3" id="KW-0520">NAD</keyword>
<name>A0A7V3VTR1_UNCW3</name>
<reference evidence="4" key="1">
    <citation type="journal article" date="2020" name="mSystems">
        <title>Genome- and Community-Level Interaction Insights into Carbon Utilization and Element Cycling Functions of Hydrothermarchaeota in Hydrothermal Sediment.</title>
        <authorList>
            <person name="Zhou Z."/>
            <person name="Liu Y."/>
            <person name="Xu W."/>
            <person name="Pan J."/>
            <person name="Luo Z.H."/>
            <person name="Li M."/>
        </authorList>
    </citation>
    <scope>NUCLEOTIDE SEQUENCE [LARGE SCALE GENOMIC DNA]</scope>
    <source>
        <strain evidence="4">SpSt-961</strain>
    </source>
</reference>
<organism evidence="4">
    <name type="scientific">candidate division WOR-3 bacterium</name>
    <dbReference type="NCBI Taxonomy" id="2052148"/>
    <lineage>
        <taxon>Bacteria</taxon>
        <taxon>Bacteria division WOR-3</taxon>
    </lineage>
</organism>
<dbReference type="GO" id="GO:0016491">
    <property type="term" value="F:oxidoreductase activity"/>
    <property type="evidence" value="ECO:0007669"/>
    <property type="project" value="UniProtKB-KW"/>
</dbReference>
<dbReference type="SUPFAM" id="SSF53659">
    <property type="entry name" value="Isocitrate/Isopropylmalate dehydrogenase-like"/>
    <property type="match status" value="1"/>
</dbReference>
<dbReference type="EMBL" id="DTOZ01000068">
    <property type="protein sequence ID" value="HGE77878.1"/>
    <property type="molecule type" value="Genomic_DNA"/>
</dbReference>
<accession>A0A7V3VTR1</accession>
<evidence type="ECO:0000256" key="2">
    <source>
        <dbReference type="ARBA" id="ARBA00023002"/>
    </source>
</evidence>
<evidence type="ECO:0008006" key="5">
    <source>
        <dbReference type="Google" id="ProtNLM"/>
    </source>
</evidence>
<dbReference type="AlphaFoldDB" id="A0A7V3VTR1"/>
<protein>
    <recommendedName>
        <fullName evidence="5">4-hydroxythreonine-4-phosphate dehydrogenase</fullName>
    </recommendedName>
</protein>
<dbReference type="PANTHER" id="PTHR30004">
    <property type="entry name" value="4-HYDROXYTHREONINE-4-PHOSPHATE DEHYDROGENASE"/>
    <property type="match status" value="1"/>
</dbReference>